<dbReference type="PANTHER" id="PTHR28241:SF1">
    <property type="entry name" value="MITOCHONDRIAL IMPORT PROTEIN 1"/>
    <property type="match status" value="1"/>
</dbReference>
<organism evidence="2 3">
    <name type="scientific">Lachancea fermentati</name>
    <name type="common">Zygosaccharomyces fermentati</name>
    <dbReference type="NCBI Taxonomy" id="4955"/>
    <lineage>
        <taxon>Eukaryota</taxon>
        <taxon>Fungi</taxon>
        <taxon>Dikarya</taxon>
        <taxon>Ascomycota</taxon>
        <taxon>Saccharomycotina</taxon>
        <taxon>Saccharomycetes</taxon>
        <taxon>Saccharomycetales</taxon>
        <taxon>Saccharomycetaceae</taxon>
        <taxon>Lachancea</taxon>
    </lineage>
</organism>
<dbReference type="InterPro" id="IPR013262">
    <property type="entry name" value="OMP_MIM1/TOM13_mt"/>
</dbReference>
<dbReference type="EMBL" id="LT598486">
    <property type="protein sequence ID" value="SCW03497.1"/>
    <property type="molecule type" value="Genomic_DNA"/>
</dbReference>
<dbReference type="Proteomes" id="UP000190831">
    <property type="component" value="Chromosome G"/>
</dbReference>
<evidence type="ECO:0000313" key="3">
    <source>
        <dbReference type="Proteomes" id="UP000190831"/>
    </source>
</evidence>
<dbReference type="OMA" id="IAHEISW"/>
<dbReference type="Pfam" id="PF08219">
    <property type="entry name" value="TOM13"/>
    <property type="match status" value="1"/>
</dbReference>
<dbReference type="AlphaFoldDB" id="A0A1G4MHV4"/>
<evidence type="ECO:0000313" key="2">
    <source>
        <dbReference type="EMBL" id="SCW03497.1"/>
    </source>
</evidence>
<feature type="compositionally biased region" description="Acidic residues" evidence="1">
    <location>
        <begin position="29"/>
        <end position="38"/>
    </location>
</feature>
<gene>
    <name evidence="2" type="ORF">LAFE_0G11782G</name>
</gene>
<proteinExistence type="predicted"/>
<accession>A0A1G4MHV4</accession>
<evidence type="ECO:0000256" key="1">
    <source>
        <dbReference type="SAM" id="MobiDB-lite"/>
    </source>
</evidence>
<feature type="region of interest" description="Disordered" evidence="1">
    <location>
        <begin position="20"/>
        <end position="45"/>
    </location>
</feature>
<reference evidence="2 3" key="1">
    <citation type="submission" date="2016-03" db="EMBL/GenBank/DDBJ databases">
        <authorList>
            <person name="Devillers H."/>
        </authorList>
    </citation>
    <scope>NUCLEOTIDE SEQUENCE [LARGE SCALE GENOMIC DNA]</scope>
    <source>
        <strain evidence="2">CBS 6772</strain>
    </source>
</reference>
<dbReference type="GO" id="GO:0070096">
    <property type="term" value="P:mitochondrial outer membrane translocase complex assembly"/>
    <property type="evidence" value="ECO:0007669"/>
    <property type="project" value="TreeGrafter"/>
</dbReference>
<dbReference type="GO" id="GO:0005741">
    <property type="term" value="C:mitochondrial outer membrane"/>
    <property type="evidence" value="ECO:0007669"/>
    <property type="project" value="InterPro"/>
</dbReference>
<sequence length="146" mass="15861">MAEQVISDLPEEVLAAINPGPVSIPGIEPGEEEEEESPLELVNSSSRANSYASSSSNTVSTVGGISFSKILYFTGTCSINLILPFVNGLMLGFGELIAHEISWKFNWFGKSNKGYKIYPESRKLAALKEQQIADQEAVEKKSDGFL</sequence>
<dbReference type="STRING" id="4955.A0A1G4MHV4"/>
<protein>
    <submittedName>
        <fullName evidence="2">LAFE_0G11782g1_1</fullName>
    </submittedName>
</protein>
<dbReference type="PANTHER" id="PTHR28241">
    <property type="entry name" value="MITOCHONDRIAL IMPORT PROTEIN 1"/>
    <property type="match status" value="1"/>
</dbReference>
<dbReference type="OrthoDB" id="5529571at2759"/>
<name>A0A1G4MHV4_LACFM</name>
<keyword evidence="3" id="KW-1185">Reference proteome</keyword>
<dbReference type="GO" id="GO:0045040">
    <property type="term" value="P:protein insertion into mitochondrial outer membrane"/>
    <property type="evidence" value="ECO:0007669"/>
    <property type="project" value="TreeGrafter"/>
</dbReference>